<dbReference type="PRINTS" id="PR00385">
    <property type="entry name" value="P450"/>
</dbReference>
<organism evidence="6 7">
    <name type="scientific">Sphagnum troendelagicum</name>
    <dbReference type="NCBI Taxonomy" id="128251"/>
    <lineage>
        <taxon>Eukaryota</taxon>
        <taxon>Viridiplantae</taxon>
        <taxon>Streptophyta</taxon>
        <taxon>Embryophyta</taxon>
        <taxon>Bryophyta</taxon>
        <taxon>Sphagnophytina</taxon>
        <taxon>Sphagnopsida</taxon>
        <taxon>Sphagnales</taxon>
        <taxon>Sphagnaceae</taxon>
        <taxon>Sphagnum</taxon>
    </lineage>
</organism>
<dbReference type="EMBL" id="OZ019905">
    <property type="protein sequence ID" value="CAK9202180.1"/>
    <property type="molecule type" value="Genomic_DNA"/>
</dbReference>
<dbReference type="Gene3D" id="1.10.630.10">
    <property type="entry name" value="Cytochrome P450"/>
    <property type="match status" value="1"/>
</dbReference>
<dbReference type="InterPro" id="IPR017972">
    <property type="entry name" value="Cyt_P450_CS"/>
</dbReference>
<dbReference type="PANTHER" id="PTHR47944">
    <property type="entry name" value="CYTOCHROME P450 98A9"/>
    <property type="match status" value="1"/>
</dbReference>
<dbReference type="SUPFAM" id="SSF48264">
    <property type="entry name" value="Cytochrome P450"/>
    <property type="match status" value="1"/>
</dbReference>
<keyword evidence="2 5" id="KW-0479">Metal-binding</keyword>
<keyword evidence="5" id="KW-0349">Heme</keyword>
<dbReference type="PRINTS" id="PR00463">
    <property type="entry name" value="EP450I"/>
</dbReference>
<keyword evidence="5" id="KW-0503">Monooxygenase</keyword>
<evidence type="ECO:0000313" key="7">
    <source>
        <dbReference type="Proteomes" id="UP001497512"/>
    </source>
</evidence>
<evidence type="ECO:0000256" key="5">
    <source>
        <dbReference type="RuleBase" id="RU000461"/>
    </source>
</evidence>
<dbReference type="InterPro" id="IPR001128">
    <property type="entry name" value="Cyt_P450"/>
</dbReference>
<sequence>MSHALVFLHLLHNIYNSWSFTSALALLCSFFFSGPFVSSSVSILNNYAGAQNSGFHVLSRMARKGLKLPPGPRPWPIVGNLPLFAGCSTHRRMMELNKKYGPLLYLRLGSRPTVVTNSPAIVREFLKHQDHVFCSRPPSSARDIMVYGGAGFALSEYGPHWRHLRKICIQELLAPSRLQRFHKDRHEEAQILVAQVLEIASKQAGQEVELRELLTTFTMNIATRMMMSKKYFSASAADVQGSVQEAAAFKEYLHVAFKLLGVFNVGDYIPFLKPFDLQGYERQMRKAMRKARTFLDVIMREHYEAALKARSCRTTSSGGGSSAAAVDADILQSAHDFVDVLLALPGENGAERLSNDTIQALILELMAVATETSSVPMEWTLAEMVRNPQMQKKIQEEISKVCGKDENGIESVVQESHLNELTYLKAVFKETLRFHPGGAFIVPHMSREPTKVGGYDIPKNTTVLINALDMGRNPESFDKPEEFLPERWLDTGNVDPLRIDPEMRSVPFGGGRRVCPGASLGQCIVTLGLARLLQAFDWQLPAGKDDIDMEEEAFGLTMSLVTPLKARATPRLPPQFYNP</sequence>
<evidence type="ECO:0000313" key="6">
    <source>
        <dbReference type="EMBL" id="CAK9202180.1"/>
    </source>
</evidence>
<comment type="similarity">
    <text evidence="1 5">Belongs to the cytochrome P450 family.</text>
</comment>
<gene>
    <name evidence="6" type="ORF">CSSPTR1EN2_LOCUS6278</name>
</gene>
<accession>A0ABP0TQ19</accession>
<evidence type="ECO:0000256" key="4">
    <source>
        <dbReference type="ARBA" id="ARBA00023004"/>
    </source>
</evidence>
<evidence type="ECO:0000256" key="2">
    <source>
        <dbReference type="ARBA" id="ARBA00022723"/>
    </source>
</evidence>
<dbReference type="PANTHER" id="PTHR47944:SF16">
    <property type="entry name" value="CYTOCHROME P450 FAMILY 1 SUBFAMILY A POLYPEPTIDE 1"/>
    <property type="match status" value="1"/>
</dbReference>
<dbReference type="InterPro" id="IPR002401">
    <property type="entry name" value="Cyt_P450_E_grp-I"/>
</dbReference>
<proteinExistence type="inferred from homology"/>
<dbReference type="CDD" id="cd20618">
    <property type="entry name" value="CYP71_clan"/>
    <property type="match status" value="1"/>
</dbReference>
<dbReference type="Pfam" id="PF00067">
    <property type="entry name" value="p450"/>
    <property type="match status" value="1"/>
</dbReference>
<protein>
    <recommendedName>
        <fullName evidence="8">Cytochrome P450</fullName>
    </recommendedName>
</protein>
<evidence type="ECO:0000256" key="3">
    <source>
        <dbReference type="ARBA" id="ARBA00023002"/>
    </source>
</evidence>
<evidence type="ECO:0000256" key="1">
    <source>
        <dbReference type="ARBA" id="ARBA00010617"/>
    </source>
</evidence>
<keyword evidence="7" id="KW-1185">Reference proteome</keyword>
<dbReference type="InterPro" id="IPR036396">
    <property type="entry name" value="Cyt_P450_sf"/>
</dbReference>
<keyword evidence="3 5" id="KW-0560">Oxidoreductase</keyword>
<evidence type="ECO:0008006" key="8">
    <source>
        <dbReference type="Google" id="ProtNLM"/>
    </source>
</evidence>
<dbReference type="PROSITE" id="PS00086">
    <property type="entry name" value="CYTOCHROME_P450"/>
    <property type="match status" value="1"/>
</dbReference>
<reference evidence="6" key="1">
    <citation type="submission" date="2024-02" db="EMBL/GenBank/DDBJ databases">
        <authorList>
            <consortium name="ELIXIR-Norway"/>
            <consortium name="Elixir Norway"/>
        </authorList>
    </citation>
    <scope>NUCLEOTIDE SEQUENCE</scope>
</reference>
<keyword evidence="4 5" id="KW-0408">Iron</keyword>
<name>A0ABP0TQ19_9BRYO</name>
<dbReference type="Proteomes" id="UP001497512">
    <property type="component" value="Chromosome 13"/>
</dbReference>